<dbReference type="FunCoup" id="T1HLW3">
    <property type="interactions" value="9"/>
</dbReference>
<dbReference type="GO" id="GO:0005886">
    <property type="term" value="C:plasma membrane"/>
    <property type="evidence" value="ECO:0007669"/>
    <property type="project" value="InterPro"/>
</dbReference>
<protein>
    <submittedName>
        <fullName evidence="8">TMC domain-containing protein</fullName>
    </submittedName>
</protein>
<evidence type="ECO:0000256" key="2">
    <source>
        <dbReference type="ARBA" id="ARBA00006510"/>
    </source>
</evidence>
<dbReference type="AlphaFoldDB" id="T1HLW3"/>
<feature type="region of interest" description="Disordered" evidence="6">
    <location>
        <begin position="18"/>
        <end position="51"/>
    </location>
</feature>
<evidence type="ECO:0000256" key="6">
    <source>
        <dbReference type="SAM" id="MobiDB-lite"/>
    </source>
</evidence>
<dbReference type="InParanoid" id="T1HLW3"/>
<proteinExistence type="inferred from homology"/>
<dbReference type="EMBL" id="ACPB03010418">
    <property type="status" value="NOT_ANNOTATED_CDS"/>
    <property type="molecule type" value="Genomic_DNA"/>
</dbReference>
<dbReference type="VEuPathDB" id="VectorBase:RPRC005037"/>
<keyword evidence="4 7" id="KW-1133">Transmembrane helix</keyword>
<evidence type="ECO:0000256" key="1">
    <source>
        <dbReference type="ARBA" id="ARBA00004141"/>
    </source>
</evidence>
<evidence type="ECO:0000313" key="8">
    <source>
        <dbReference type="EnsemblMetazoa" id="RPRC005037-PA"/>
    </source>
</evidence>
<feature type="transmembrane region" description="Helical" evidence="7">
    <location>
        <begin position="915"/>
        <end position="936"/>
    </location>
</feature>
<sequence>DEEDEYSASVSAIMVRQANRQSWNKRSARRRGSSPFSPDQESAISNLRRRSSVFTTSSGDTAIDIEEKAKQEQIYQQIKLHKEVLSQVKYQPWPIRKKLKLVQTAKAYIKQHEGALQERLAHNRRTKDVLAHFKILMINQWNHLKRELLNMSNLLIPWELRIKEIESHFGSVVASYFIFLRWLFSVNLVIATVLITFIAVPEVLMARRGQSGGRKEMLEDEKQRAMNLVTLWNFEGVLKYSPLFYGYYNMDDEDKDGVFRYRLPLAYFTAGLAVYMYSFVAILRKMAENSRQSKLSEKDDECVFTWKIFTGWDYMIGNAETAHNRTASIVLGFREALLEEAEKKRNDGRNWKLTSVRILTHLNVAGLLCTSMYAVILVVDRSRDVGAEASWWRQSEVTLVVSIIGFVYPMVFDLIRLIERYHPRKALRLQLARIMVLNLLNLYSFIFATFSKIEKMVSTFLHKLTVLSIIVILKHIKTIQLNDLKPTANTTSIPSTSSPSIYANNIINPIKDLVNSTASETSIYSFFEESTADCSIKVPCSSTTTTLAVAALLLNATSPFSVDYNSTPVYNESVTSNDLYSTQFKLTENITVDKWNEIYSDFTKSFTENLEEFTTAPTTETSSESTEDYSTSTTLEKLLENSTDSSTSTQQSMFTPANATEFKEKLCYITINCSEINKFGTYLENTTIISTTLSNHHNHSEADTTLSPNTGKIVKFLKSFSVYERSVLGRDRIFKNCSLYQITEIIFSPDELFSANTCSQVIKYNVTYAQSFYLNYSPLYLNYAKEYSWLFITKNQLPIKTIILVPFSFQDILDVTEPDAPVQDLSSQIHVLDPETRKKLRNLCWETMFGQELVKLTIMDLMITITSIMIMDFMRAVFVRVMNNCWCWDLEKTFPQYGDFKIAENILHLVNNQGMVWMGMFFSPGLPLINLLKLVIIMYMRSWAVLTCNVPHEVVFKASRSNNFYLALLLTMLFLCVLPVGFAIVWLQPSWHCGPFSNYKRISHIFTRWLKRLIPATLHKVLDYIASPGIVIPLLMLLVLIIYYLVSLTNSLREANNDLKIQLRRERTEERRKMLQMVDKKRRG</sequence>
<evidence type="ECO:0000256" key="3">
    <source>
        <dbReference type="ARBA" id="ARBA00022692"/>
    </source>
</evidence>
<dbReference type="eggNOG" id="ENOG502QQGX">
    <property type="taxonomic scope" value="Eukaryota"/>
</dbReference>
<feature type="transmembrane region" description="Helical" evidence="7">
    <location>
        <begin position="358"/>
        <end position="379"/>
    </location>
</feature>
<feature type="transmembrane region" description="Helical" evidence="7">
    <location>
        <begin position="182"/>
        <end position="204"/>
    </location>
</feature>
<dbReference type="STRING" id="13249.T1HLW3"/>
<accession>T1HLW3</accession>
<reference evidence="8" key="1">
    <citation type="submission" date="2015-05" db="UniProtKB">
        <authorList>
            <consortium name="EnsemblMetazoa"/>
        </authorList>
    </citation>
    <scope>IDENTIFICATION</scope>
</reference>
<feature type="region of interest" description="Disordered" evidence="6">
    <location>
        <begin position="613"/>
        <end position="633"/>
    </location>
</feature>
<keyword evidence="3 7" id="KW-0812">Transmembrane</keyword>
<keyword evidence="9" id="KW-1185">Reference proteome</keyword>
<name>T1HLW3_RHOPR</name>
<feature type="transmembrane region" description="Helical" evidence="7">
    <location>
        <begin position="225"/>
        <end position="245"/>
    </location>
</feature>
<feature type="compositionally biased region" description="Polar residues" evidence="6">
    <location>
        <begin position="34"/>
        <end position="45"/>
    </location>
</feature>
<feature type="transmembrane region" description="Helical" evidence="7">
    <location>
        <begin position="399"/>
        <end position="418"/>
    </location>
</feature>
<feature type="transmembrane region" description="Helical" evidence="7">
    <location>
        <begin position="430"/>
        <end position="450"/>
    </location>
</feature>
<dbReference type="Pfam" id="PF07810">
    <property type="entry name" value="TMC"/>
    <property type="match status" value="1"/>
</dbReference>
<comment type="subcellular location">
    <subcellularLocation>
        <location evidence="1">Membrane</location>
        <topology evidence="1">Multi-pass membrane protein</topology>
    </subcellularLocation>
</comment>
<feature type="transmembrane region" description="Helical" evidence="7">
    <location>
        <begin position="1025"/>
        <end position="1046"/>
    </location>
</feature>
<dbReference type="InterPro" id="IPR012496">
    <property type="entry name" value="TMC_dom"/>
</dbReference>
<dbReference type="HOGENOM" id="CLU_001915_1_0_1"/>
<evidence type="ECO:0000256" key="4">
    <source>
        <dbReference type="ARBA" id="ARBA00022989"/>
    </source>
</evidence>
<dbReference type="PANTHER" id="PTHR23302">
    <property type="entry name" value="TRANSMEMBRANE CHANNEL-RELATED"/>
    <property type="match status" value="1"/>
</dbReference>
<dbReference type="PANTHER" id="PTHR23302:SF40">
    <property type="entry name" value="TRANSMEMBRANE CHANNEL-LIKE PROTEIN"/>
    <property type="match status" value="1"/>
</dbReference>
<comment type="similarity">
    <text evidence="2">Belongs to the TMC family.</text>
</comment>
<evidence type="ECO:0000256" key="5">
    <source>
        <dbReference type="ARBA" id="ARBA00023136"/>
    </source>
</evidence>
<dbReference type="InterPro" id="IPR038900">
    <property type="entry name" value="TMC"/>
</dbReference>
<keyword evidence="5 7" id="KW-0472">Membrane</keyword>
<dbReference type="OMA" id="IFLRWVF"/>
<organism evidence="8 9">
    <name type="scientific">Rhodnius prolixus</name>
    <name type="common">Triatomid bug</name>
    <dbReference type="NCBI Taxonomy" id="13249"/>
    <lineage>
        <taxon>Eukaryota</taxon>
        <taxon>Metazoa</taxon>
        <taxon>Ecdysozoa</taxon>
        <taxon>Arthropoda</taxon>
        <taxon>Hexapoda</taxon>
        <taxon>Insecta</taxon>
        <taxon>Pterygota</taxon>
        <taxon>Neoptera</taxon>
        <taxon>Paraneoptera</taxon>
        <taxon>Hemiptera</taxon>
        <taxon>Heteroptera</taxon>
        <taxon>Panheteroptera</taxon>
        <taxon>Cimicomorpha</taxon>
        <taxon>Reduviidae</taxon>
        <taxon>Triatominae</taxon>
        <taxon>Rhodnius</taxon>
    </lineage>
</organism>
<evidence type="ECO:0000256" key="7">
    <source>
        <dbReference type="SAM" id="Phobius"/>
    </source>
</evidence>
<dbReference type="Proteomes" id="UP000015103">
    <property type="component" value="Unassembled WGS sequence"/>
</dbReference>
<feature type="transmembrane region" description="Helical" evidence="7">
    <location>
        <begin position="964"/>
        <end position="987"/>
    </location>
</feature>
<dbReference type="GO" id="GO:0008381">
    <property type="term" value="F:mechanosensitive monoatomic ion channel activity"/>
    <property type="evidence" value="ECO:0007669"/>
    <property type="project" value="TreeGrafter"/>
</dbReference>
<evidence type="ECO:0000313" key="9">
    <source>
        <dbReference type="Proteomes" id="UP000015103"/>
    </source>
</evidence>
<feature type="transmembrane region" description="Helical" evidence="7">
    <location>
        <begin position="265"/>
        <end position="283"/>
    </location>
</feature>
<dbReference type="EnsemblMetazoa" id="RPRC005037-RA">
    <property type="protein sequence ID" value="RPRC005037-PA"/>
    <property type="gene ID" value="RPRC005037"/>
</dbReference>